<feature type="domain" description="GLUG" evidence="2">
    <location>
        <begin position="255"/>
        <end position="278"/>
    </location>
</feature>
<dbReference type="RefSeq" id="WP_161491571.1">
    <property type="nucleotide sequence ID" value="NZ_CP021023.1"/>
</dbReference>
<name>A0A1W6LK41_9BACT</name>
<feature type="domain" description="GLUG" evidence="2">
    <location>
        <begin position="283"/>
        <end position="308"/>
    </location>
</feature>
<keyword evidence="4" id="KW-1185">Reference proteome</keyword>
<feature type="domain" description="GLUG" evidence="2">
    <location>
        <begin position="146"/>
        <end position="171"/>
    </location>
</feature>
<dbReference type="Proteomes" id="UP000193334">
    <property type="component" value="Chromosome"/>
</dbReference>
<dbReference type="Pfam" id="PF07581">
    <property type="entry name" value="Glug"/>
    <property type="match status" value="8"/>
</dbReference>
<evidence type="ECO:0000313" key="4">
    <source>
        <dbReference type="Proteomes" id="UP000193334"/>
    </source>
</evidence>
<feature type="chain" id="PRO_5013389166" description="GLUG domain-containing protein" evidence="1">
    <location>
        <begin position="21"/>
        <end position="533"/>
    </location>
</feature>
<protein>
    <recommendedName>
        <fullName evidence="2">GLUG domain-containing protein</fullName>
    </recommendedName>
</protein>
<reference evidence="4" key="1">
    <citation type="submission" date="2017-04" db="EMBL/GenBank/DDBJ databases">
        <title>Comparative genomics and description of representatives of a novel lineage of planctomycetes thriving in anoxic sediments.</title>
        <authorList>
            <person name="Spring S."/>
            <person name="Bunk B."/>
            <person name="Sproer C."/>
        </authorList>
    </citation>
    <scope>NUCLEOTIDE SEQUENCE [LARGE SCALE GENOMIC DNA]</scope>
    <source>
        <strain evidence="4">ST-PulAB-D4</strain>
    </source>
</reference>
<sequence precursor="true">MNTFRLPILAAMFAASFAFAFSGGDGSASNPYQISTPDHLEAVNDDLSAHYVLTNDIDLSGRTYDSAVIAPDTDYSDNGSYEPIFTGTPFSGSFDGAGYKILNLTVDTSDLTDDNIGYLSLLGKIDGGDVRNLGVENVQIIGGNDSGGLGGLCGYNEEGTIENCYATGSVSGDKRVGGLCGYNGGTITNCFAEGSVSGDERLGGLCGDNDGGTIENCYATGSVSGDDYLGGLCGDNDGGTIENCYATGSVSGDDYLGGLCGYNDHGTITNCYATSDVSGNNNSYRLGGLCGINLGGTIQNCYSTGSVSGGNDSYYLGGLCGKIEGGKITNCYATGSVSGDGYLGGLCGYNRDATIENCYATGSVSGGDDADYLGGFCGENSGTIKHCYSTSWVGAGNNSHGGFCGRKIYSTESECFWDIETSMMDIGYGKINGLDGTDDIYWILLNMEEFPGVRGKTTAQMQDINTFLDAGWDFAGESANGDEDIWVMQENGYPKLAGNAGSTTGSNPADMNEDGIVDILDFAVFSENWLIAE</sequence>
<feature type="domain" description="GLUG" evidence="2">
    <location>
        <begin position="313"/>
        <end position="338"/>
    </location>
</feature>
<dbReference type="Gene3D" id="2.160.20.110">
    <property type="match status" value="2"/>
</dbReference>
<feature type="domain" description="GLUG" evidence="2">
    <location>
        <begin position="200"/>
        <end position="224"/>
    </location>
</feature>
<gene>
    <name evidence="3" type="ORF">STSP1_00496</name>
</gene>
<accession>A0A1W6LK41</accession>
<dbReference type="AlphaFoldDB" id="A0A1W6LK41"/>
<dbReference type="EMBL" id="CP021023">
    <property type="protein sequence ID" value="ARN56125.1"/>
    <property type="molecule type" value="Genomic_DNA"/>
</dbReference>
<evidence type="ECO:0000313" key="3">
    <source>
        <dbReference type="EMBL" id="ARN56125.1"/>
    </source>
</evidence>
<feature type="domain" description="GLUG" evidence="2">
    <location>
        <begin position="340"/>
        <end position="365"/>
    </location>
</feature>
<feature type="signal peptide" evidence="1">
    <location>
        <begin position="1"/>
        <end position="20"/>
    </location>
</feature>
<evidence type="ECO:0000259" key="2">
    <source>
        <dbReference type="Pfam" id="PF07581"/>
    </source>
</evidence>
<dbReference type="KEGG" id="pbp:STSP1_00496"/>
<dbReference type="InterPro" id="IPR011493">
    <property type="entry name" value="GLUG"/>
</dbReference>
<feature type="domain" description="GLUG" evidence="2">
    <location>
        <begin position="175"/>
        <end position="197"/>
    </location>
</feature>
<proteinExistence type="predicted"/>
<feature type="domain" description="GLUG" evidence="2">
    <location>
        <begin position="228"/>
        <end position="251"/>
    </location>
</feature>
<evidence type="ECO:0000256" key="1">
    <source>
        <dbReference type="SAM" id="SignalP"/>
    </source>
</evidence>
<organism evidence="3 4">
    <name type="scientific">Sedimentisphaera salicampi</name>
    <dbReference type="NCBI Taxonomy" id="1941349"/>
    <lineage>
        <taxon>Bacteria</taxon>
        <taxon>Pseudomonadati</taxon>
        <taxon>Planctomycetota</taxon>
        <taxon>Phycisphaerae</taxon>
        <taxon>Sedimentisphaerales</taxon>
        <taxon>Sedimentisphaeraceae</taxon>
        <taxon>Sedimentisphaera</taxon>
    </lineage>
</organism>
<keyword evidence="1" id="KW-0732">Signal</keyword>